<protein>
    <submittedName>
        <fullName evidence="2">Uncharacterized protein</fullName>
    </submittedName>
</protein>
<organism evidence="2 3">
    <name type="scientific">Sphingobacterium bambusae</name>
    <dbReference type="NCBI Taxonomy" id="662858"/>
    <lineage>
        <taxon>Bacteria</taxon>
        <taxon>Pseudomonadati</taxon>
        <taxon>Bacteroidota</taxon>
        <taxon>Sphingobacteriia</taxon>
        <taxon>Sphingobacteriales</taxon>
        <taxon>Sphingobacteriaceae</taxon>
        <taxon>Sphingobacterium</taxon>
    </lineage>
</organism>
<evidence type="ECO:0000313" key="2">
    <source>
        <dbReference type="EMBL" id="MFD2967988.1"/>
    </source>
</evidence>
<gene>
    <name evidence="2" type="ORF">ACFS7Y_11340</name>
</gene>
<keyword evidence="1" id="KW-1133">Transmembrane helix</keyword>
<keyword evidence="1" id="KW-0472">Membrane</keyword>
<sequence length="121" mass="13603">MHKLTTTYRSLIAYLLSAWTVAIIISGVVFMHKEITSTGEIITHVHPYDFTKKGQSHHHESDAEIQYLNVVFAGAFLAPTLQVFEMAITPRQLHIHFAELVATTVSQSIFHYDLRGPPSIA</sequence>
<proteinExistence type="predicted"/>
<dbReference type="RefSeq" id="WP_320186016.1">
    <property type="nucleotide sequence ID" value="NZ_CP138332.1"/>
</dbReference>
<keyword evidence="3" id="KW-1185">Reference proteome</keyword>
<accession>A0ABW6BEN4</accession>
<dbReference type="EMBL" id="JBHUPB010000008">
    <property type="protein sequence ID" value="MFD2967988.1"/>
    <property type="molecule type" value="Genomic_DNA"/>
</dbReference>
<dbReference type="Proteomes" id="UP001597525">
    <property type="component" value="Unassembled WGS sequence"/>
</dbReference>
<name>A0ABW6BEN4_9SPHI</name>
<evidence type="ECO:0000313" key="3">
    <source>
        <dbReference type="Proteomes" id="UP001597525"/>
    </source>
</evidence>
<keyword evidence="1" id="KW-0812">Transmembrane</keyword>
<reference evidence="3" key="1">
    <citation type="journal article" date="2019" name="Int. J. Syst. Evol. Microbiol.">
        <title>The Global Catalogue of Microorganisms (GCM) 10K type strain sequencing project: providing services to taxonomists for standard genome sequencing and annotation.</title>
        <authorList>
            <consortium name="The Broad Institute Genomics Platform"/>
            <consortium name="The Broad Institute Genome Sequencing Center for Infectious Disease"/>
            <person name="Wu L."/>
            <person name="Ma J."/>
        </authorList>
    </citation>
    <scope>NUCLEOTIDE SEQUENCE [LARGE SCALE GENOMIC DNA]</scope>
    <source>
        <strain evidence="3">KCTC 22814</strain>
    </source>
</reference>
<evidence type="ECO:0000256" key="1">
    <source>
        <dbReference type="SAM" id="Phobius"/>
    </source>
</evidence>
<comment type="caution">
    <text evidence="2">The sequence shown here is derived from an EMBL/GenBank/DDBJ whole genome shotgun (WGS) entry which is preliminary data.</text>
</comment>
<feature type="transmembrane region" description="Helical" evidence="1">
    <location>
        <begin position="12"/>
        <end position="31"/>
    </location>
</feature>